<dbReference type="AlphaFoldDB" id="A0A6I4UWF5"/>
<dbReference type="OrthoDB" id="53198at2"/>
<organism evidence="1 2">
    <name type="scientific">Croceibacterium soli</name>
    <dbReference type="NCBI Taxonomy" id="1739690"/>
    <lineage>
        <taxon>Bacteria</taxon>
        <taxon>Pseudomonadati</taxon>
        <taxon>Pseudomonadota</taxon>
        <taxon>Alphaproteobacteria</taxon>
        <taxon>Sphingomonadales</taxon>
        <taxon>Erythrobacteraceae</taxon>
        <taxon>Croceibacterium</taxon>
    </lineage>
</organism>
<evidence type="ECO:0000313" key="2">
    <source>
        <dbReference type="Proteomes" id="UP000469159"/>
    </source>
</evidence>
<gene>
    <name evidence="1" type="ORF">GRI75_06680</name>
</gene>
<dbReference type="RefSeq" id="WP_160746185.1">
    <property type="nucleotide sequence ID" value="NZ_WTYK01000003.1"/>
</dbReference>
<protein>
    <submittedName>
        <fullName evidence="1">Uncharacterized protein</fullName>
    </submittedName>
</protein>
<evidence type="ECO:0000313" key="1">
    <source>
        <dbReference type="EMBL" id="MXP41325.1"/>
    </source>
</evidence>
<name>A0A6I4UWF5_9SPHN</name>
<sequence length="83" mass="9267">MNRSRPTTTRHYELILLEDGPRGTRRIEFEALGPDSALFRAEKECRGREAELFEDGRSLGRIKCASDGGYWLLTPAAAVRSAA</sequence>
<comment type="caution">
    <text evidence="1">The sequence shown here is derived from an EMBL/GenBank/DDBJ whole genome shotgun (WGS) entry which is preliminary data.</text>
</comment>
<dbReference type="Proteomes" id="UP000469159">
    <property type="component" value="Unassembled WGS sequence"/>
</dbReference>
<reference evidence="1 2" key="1">
    <citation type="submission" date="2019-12" db="EMBL/GenBank/DDBJ databases">
        <title>Genomic-based taxomic classification of the family Erythrobacteraceae.</title>
        <authorList>
            <person name="Xu L."/>
        </authorList>
    </citation>
    <scope>NUCLEOTIDE SEQUENCE [LARGE SCALE GENOMIC DNA]</scope>
    <source>
        <strain evidence="1 2">MCCC 1K02066</strain>
    </source>
</reference>
<dbReference type="EMBL" id="WTYK01000003">
    <property type="protein sequence ID" value="MXP41325.1"/>
    <property type="molecule type" value="Genomic_DNA"/>
</dbReference>
<accession>A0A6I4UWF5</accession>
<proteinExistence type="predicted"/>
<keyword evidence="2" id="KW-1185">Reference proteome</keyword>